<evidence type="ECO:0000313" key="2">
    <source>
        <dbReference type="Proteomes" id="UP000252015"/>
    </source>
</evidence>
<proteinExistence type="predicted"/>
<dbReference type="EMBL" id="UEGW01000001">
    <property type="protein sequence ID" value="SRX93817.1"/>
    <property type="molecule type" value="Genomic_DNA"/>
</dbReference>
<organism evidence="1 2">
    <name type="scientific">Mycobacterium shimoidei</name>
    <dbReference type="NCBI Taxonomy" id="29313"/>
    <lineage>
        <taxon>Bacteria</taxon>
        <taxon>Bacillati</taxon>
        <taxon>Actinomycetota</taxon>
        <taxon>Actinomycetes</taxon>
        <taxon>Mycobacteriales</taxon>
        <taxon>Mycobacteriaceae</taxon>
        <taxon>Mycobacterium</taxon>
    </lineage>
</organism>
<dbReference type="InterPro" id="IPR011991">
    <property type="entry name" value="ArsR-like_HTH"/>
</dbReference>
<evidence type="ECO:0000313" key="1">
    <source>
        <dbReference type="EMBL" id="SRX93817.1"/>
    </source>
</evidence>
<keyword evidence="2" id="KW-1185">Reference proteome</keyword>
<dbReference type="RefSeq" id="WP_113963635.1">
    <property type="nucleotide sequence ID" value="NZ_UEGW01000001.1"/>
</dbReference>
<reference evidence="1 2" key="1">
    <citation type="submission" date="2018-05" db="EMBL/GenBank/DDBJ databases">
        <authorList>
            <consortium name="IHU Genomes"/>
        </authorList>
    </citation>
    <scope>NUCLEOTIDE SEQUENCE [LARGE SCALE GENOMIC DNA]</scope>
    <source>
        <strain evidence="1 2">P7336</strain>
    </source>
</reference>
<name>A0A375YY88_MYCSH</name>
<dbReference type="Proteomes" id="UP000252015">
    <property type="component" value="Unassembled WGS sequence"/>
</dbReference>
<accession>A0A375YY88</accession>
<dbReference type="CDD" id="cd00090">
    <property type="entry name" value="HTH_ARSR"/>
    <property type="match status" value="1"/>
</dbReference>
<gene>
    <name evidence="1" type="ORF">MSP7336_02060</name>
</gene>
<dbReference type="InterPro" id="IPR036390">
    <property type="entry name" value="WH_DNA-bd_sf"/>
</dbReference>
<protein>
    <submittedName>
        <fullName evidence="1">MarR family transcriptional regulator [Rhodococcus jostii RHA1]</fullName>
    </submittedName>
</protein>
<dbReference type="AlphaFoldDB" id="A0A375YY88"/>
<sequence length="239" mass="26455">MPVRELLHADESAPPALGESRARVLAVLQDAGRPLGVSEVATRVELHKNTTRFHLEALVEAGIVDRASEEREHPGRPRMLYTARSGAARAGKRSYRLLAEILTSYVAAETPEPAQAAVQAGQAWGRYLADRPPPFRRIDADTATKQLVDSFDEIGFMPEAITTGRRRQILLHHCPFRETAEEHREVVCSIHLGLTQGILAAIDAPIEAERLEPFVEPDLCVADLTERKIAKPAKRSHRS</sequence>
<dbReference type="Gene3D" id="1.10.10.10">
    <property type="entry name" value="Winged helix-like DNA-binding domain superfamily/Winged helix DNA-binding domain"/>
    <property type="match status" value="1"/>
</dbReference>
<dbReference type="InterPro" id="IPR036388">
    <property type="entry name" value="WH-like_DNA-bd_sf"/>
</dbReference>
<dbReference type="Pfam" id="PF12840">
    <property type="entry name" value="HTH_20"/>
    <property type="match status" value="1"/>
</dbReference>
<dbReference type="SUPFAM" id="SSF46785">
    <property type="entry name" value="Winged helix' DNA-binding domain"/>
    <property type="match status" value="1"/>
</dbReference>